<dbReference type="EMBL" id="AP022596">
    <property type="protein sequence ID" value="BBY63905.1"/>
    <property type="molecule type" value="Genomic_DNA"/>
</dbReference>
<evidence type="ECO:0000256" key="7">
    <source>
        <dbReference type="ARBA" id="ARBA00023014"/>
    </source>
</evidence>
<keyword evidence="8" id="KW-0443">Lipid metabolism</keyword>
<evidence type="ECO:0000313" key="13">
    <source>
        <dbReference type="Proteomes" id="UP000467148"/>
    </source>
</evidence>
<name>A0A7I7T6J9_9MYCO</name>
<dbReference type="PANTHER" id="PTHR21266:SF60">
    <property type="entry name" value="3-KETOSTEROID-9-ALPHA-MONOOXYGENASE, OXYGENASE COMPONENT"/>
    <property type="match status" value="1"/>
</dbReference>
<accession>A0A7I7T6J9</accession>
<reference evidence="12 13" key="1">
    <citation type="journal article" date="2019" name="Emerg. Microbes Infect.">
        <title>Comprehensive subspecies identification of 175 nontuberculous mycobacteria species based on 7547 genomic profiles.</title>
        <authorList>
            <person name="Matsumoto Y."/>
            <person name="Kinjo T."/>
            <person name="Motooka D."/>
            <person name="Nabeya D."/>
            <person name="Jung N."/>
            <person name="Uechi K."/>
            <person name="Horii T."/>
            <person name="Iida T."/>
            <person name="Fujita J."/>
            <person name="Nakamura S."/>
        </authorList>
    </citation>
    <scope>NUCLEOTIDE SEQUENCE [LARGE SCALE GENOMIC DNA]</scope>
    <source>
        <strain evidence="12 13">JCM 30396</strain>
    </source>
</reference>
<evidence type="ECO:0000256" key="3">
    <source>
        <dbReference type="ARBA" id="ARBA00022723"/>
    </source>
</evidence>
<dbReference type="PANTHER" id="PTHR21266">
    <property type="entry name" value="IRON-SULFUR DOMAIN CONTAINING PROTEIN"/>
    <property type="match status" value="1"/>
</dbReference>
<dbReference type="GO" id="GO:0004497">
    <property type="term" value="F:monooxygenase activity"/>
    <property type="evidence" value="ECO:0007669"/>
    <property type="project" value="UniProtKB-ARBA"/>
</dbReference>
<comment type="subunit">
    <text evidence="10">Homotrimer. The two-component system 3-ketosteroid-9-alpha-monooxygenase is composed of an oxygenase component KshA and a reductase component KshB.</text>
</comment>
<evidence type="ECO:0000256" key="8">
    <source>
        <dbReference type="ARBA" id="ARBA00023221"/>
    </source>
</evidence>
<dbReference type="Gene3D" id="2.102.10.10">
    <property type="entry name" value="Rieske [2Fe-2S] iron-sulphur domain"/>
    <property type="match status" value="1"/>
</dbReference>
<keyword evidence="4" id="KW-0442">Lipid degradation</keyword>
<keyword evidence="13" id="KW-1185">Reference proteome</keyword>
<dbReference type="InterPro" id="IPR036922">
    <property type="entry name" value="Rieske_2Fe-2S_sf"/>
</dbReference>
<dbReference type="InterPro" id="IPR017941">
    <property type="entry name" value="Rieske_2Fe-2S"/>
</dbReference>
<evidence type="ECO:0000256" key="10">
    <source>
        <dbReference type="ARBA" id="ARBA00046982"/>
    </source>
</evidence>
<keyword evidence="8" id="KW-0753">Steroid metabolism</keyword>
<keyword evidence="7" id="KW-0411">Iron-sulfur</keyword>
<dbReference type="SUPFAM" id="SSF55961">
    <property type="entry name" value="Bet v1-like"/>
    <property type="match status" value="1"/>
</dbReference>
<evidence type="ECO:0000256" key="1">
    <source>
        <dbReference type="ARBA" id="ARBA00001962"/>
    </source>
</evidence>
<dbReference type="SUPFAM" id="SSF50022">
    <property type="entry name" value="ISP domain"/>
    <property type="match status" value="1"/>
</dbReference>
<proteinExistence type="predicted"/>
<dbReference type="InterPro" id="IPR050584">
    <property type="entry name" value="Cholesterol_7-desaturase"/>
</dbReference>
<dbReference type="Gene3D" id="3.90.380.10">
    <property type="entry name" value="Naphthalene 1,2-dioxygenase Alpha Subunit, Chain A, domain 1"/>
    <property type="match status" value="1"/>
</dbReference>
<evidence type="ECO:0000256" key="6">
    <source>
        <dbReference type="ARBA" id="ARBA00023004"/>
    </source>
</evidence>
<dbReference type="GO" id="GO:0008203">
    <property type="term" value="P:cholesterol metabolic process"/>
    <property type="evidence" value="ECO:0007669"/>
    <property type="project" value="InterPro"/>
</dbReference>
<keyword evidence="3" id="KW-0479">Metal-binding</keyword>
<dbReference type="PROSITE" id="PS51296">
    <property type="entry name" value="RIESKE"/>
    <property type="match status" value="1"/>
</dbReference>
<keyword evidence="5" id="KW-0560">Oxidoreductase</keyword>
<protein>
    <recommendedName>
        <fullName evidence="9">Rieske-type oxygenase</fullName>
    </recommendedName>
</protein>
<keyword evidence="6" id="KW-0408">Iron</keyword>
<keyword evidence="2" id="KW-0001">2Fe-2S</keyword>
<dbReference type="Pfam" id="PF00355">
    <property type="entry name" value="Rieske"/>
    <property type="match status" value="1"/>
</dbReference>
<evidence type="ECO:0000256" key="2">
    <source>
        <dbReference type="ARBA" id="ARBA00022714"/>
    </source>
</evidence>
<organism evidence="12 13">
    <name type="scientific">Mycolicibacterium helvum</name>
    <dbReference type="NCBI Taxonomy" id="1534349"/>
    <lineage>
        <taxon>Bacteria</taxon>
        <taxon>Bacillati</taxon>
        <taxon>Actinomycetota</taxon>
        <taxon>Actinomycetes</taxon>
        <taxon>Mycobacteriales</taxon>
        <taxon>Mycobacteriaceae</taxon>
        <taxon>Mycolicibacterium</taxon>
    </lineage>
</organism>
<dbReference type="InterPro" id="IPR045605">
    <property type="entry name" value="KshA-like_C"/>
</dbReference>
<dbReference type="KEGG" id="mhev:MHEL_21480"/>
<feature type="domain" description="Rieske" evidence="11">
    <location>
        <begin position="32"/>
        <end position="129"/>
    </location>
</feature>
<dbReference type="GO" id="GO:0051537">
    <property type="term" value="F:2 iron, 2 sulfur cluster binding"/>
    <property type="evidence" value="ECO:0007669"/>
    <property type="project" value="UniProtKB-KW"/>
</dbReference>
<dbReference type="Pfam" id="PF19298">
    <property type="entry name" value="KshA_C"/>
    <property type="match status" value="1"/>
</dbReference>
<comment type="cofactor">
    <cofactor evidence="1">
        <name>Fe cation</name>
        <dbReference type="ChEBI" id="CHEBI:24875"/>
    </cofactor>
</comment>
<sequence>MPLSQSEKDVRHMTEIREIDPGTPMTRFARGWHCLGLADDFRDGKPHGIEAFGSKLVVYADSNGDIQVLDGYCRHLGADLAMGTIKGDNLACAFHDWRWNGATGRCVEIPYAKRVPKLARTRKWQTLEVNGQLLVWHDPERGTPSAELTPPTIEGYDEGRWSKWAWNSMVIEGAHCREIVDNNVDMAHFFYIHYAYPTYFKNVFEGHTASQFMESKGRQDFTEHPERLWEGTKLRSEATYFGPSYMINWLHNDLGPDFTVESVLINCHYPISQNSFMLQFGVSVQSMPGLSEEKTAKLAESYSKIYEVGFLQDVEIWKHKTRIENPLLCEEDGALYQYRRWYEQFYVDVADVTPDMTNRFELEVDTTHAYDVWQREVDANMQKRSAAITSS</sequence>
<dbReference type="GO" id="GO:0016705">
    <property type="term" value="F:oxidoreductase activity, acting on paired donors, with incorporation or reduction of molecular oxygen"/>
    <property type="evidence" value="ECO:0007669"/>
    <property type="project" value="UniProtKB-ARBA"/>
</dbReference>
<dbReference type="GO" id="GO:0046872">
    <property type="term" value="F:metal ion binding"/>
    <property type="evidence" value="ECO:0007669"/>
    <property type="project" value="UniProtKB-KW"/>
</dbReference>
<dbReference type="Proteomes" id="UP000467148">
    <property type="component" value="Chromosome"/>
</dbReference>
<evidence type="ECO:0000256" key="9">
    <source>
        <dbReference type="ARBA" id="ARBA00030944"/>
    </source>
</evidence>
<evidence type="ECO:0000313" key="12">
    <source>
        <dbReference type="EMBL" id="BBY63905.1"/>
    </source>
</evidence>
<dbReference type="GO" id="GO:0016042">
    <property type="term" value="P:lipid catabolic process"/>
    <property type="evidence" value="ECO:0007669"/>
    <property type="project" value="UniProtKB-KW"/>
</dbReference>
<gene>
    <name evidence="12" type="ORF">MHEL_21480</name>
</gene>
<evidence type="ECO:0000256" key="5">
    <source>
        <dbReference type="ARBA" id="ARBA00023002"/>
    </source>
</evidence>
<dbReference type="AlphaFoldDB" id="A0A7I7T6J9"/>
<evidence type="ECO:0000259" key="11">
    <source>
        <dbReference type="PROSITE" id="PS51296"/>
    </source>
</evidence>
<evidence type="ECO:0000256" key="4">
    <source>
        <dbReference type="ARBA" id="ARBA00022963"/>
    </source>
</evidence>